<evidence type="ECO:0000259" key="2">
    <source>
        <dbReference type="PROSITE" id="PS50081"/>
    </source>
</evidence>
<dbReference type="AlphaFoldDB" id="A0A8S0YUC9"/>
<accession>A0A8S0YUC9</accession>
<sequence length="342" mass="39612">MSTHLQFVRPPLDRDKFDIYNTTYAADVYEHCTTEDRKFIGDSYKERYNSEFSFYYQCYTGKSLPSDDDGEVFVLLKQDPPPEAKTYYWDFSYACPFDCDFDVMVPGVVYINGDDDVEYASVPEDDSDIYMEDNDDVFIPSTSNEPNRDPSYSPEMVPRKPKTSLNAATVSKVSKPSTPKEDTSGNIANYTPSRILQEISPIPQKLIEVRKRAKQVGTLLTSEEHINARKCVAEKILKKENKKEKEPKKCTVNKKKKVFQELSDNSDNVSLKILAEKTKKRKINEEDNCRGCEENYYETQLIEDWLPCKVCQFWVHEHCTEFDDSCSKCGQKEKNTKNYQNN</sequence>
<gene>
    <name evidence="3" type="ORF">APLA_LOCUS1162</name>
</gene>
<name>A0A8S0YUC9_ARCPL</name>
<comment type="caution">
    <text evidence="3">The sequence shown here is derived from an EMBL/GenBank/DDBJ whole genome shotgun (WGS) entry which is preliminary data.</text>
</comment>
<dbReference type="PROSITE" id="PS50081">
    <property type="entry name" value="ZF_DAG_PE_2"/>
    <property type="match status" value="1"/>
</dbReference>
<feature type="compositionally biased region" description="Polar residues" evidence="1">
    <location>
        <begin position="163"/>
        <end position="177"/>
    </location>
</feature>
<keyword evidence="4" id="KW-1185">Reference proteome</keyword>
<feature type="region of interest" description="Disordered" evidence="1">
    <location>
        <begin position="134"/>
        <end position="188"/>
    </location>
</feature>
<dbReference type="InterPro" id="IPR002219">
    <property type="entry name" value="PKC_DAG/PE"/>
</dbReference>
<dbReference type="OrthoDB" id="7487563at2759"/>
<reference evidence="3 4" key="1">
    <citation type="submission" date="2020-04" db="EMBL/GenBank/DDBJ databases">
        <authorList>
            <person name="Wallbank WR R."/>
            <person name="Pardo Diaz C."/>
            <person name="Kozak K."/>
            <person name="Martin S."/>
            <person name="Jiggins C."/>
            <person name="Moest M."/>
            <person name="Warren A I."/>
            <person name="Byers J.R.P. K."/>
            <person name="Montejo-Kovacevich G."/>
            <person name="Yen C E."/>
        </authorList>
    </citation>
    <scope>NUCLEOTIDE SEQUENCE [LARGE SCALE GENOMIC DNA]</scope>
</reference>
<evidence type="ECO:0000313" key="3">
    <source>
        <dbReference type="EMBL" id="CAB3222561.1"/>
    </source>
</evidence>
<feature type="domain" description="Phorbol-ester/DAG-type" evidence="2">
    <location>
        <begin position="275"/>
        <end position="326"/>
    </location>
</feature>
<proteinExistence type="predicted"/>
<dbReference type="Proteomes" id="UP000494106">
    <property type="component" value="Unassembled WGS sequence"/>
</dbReference>
<evidence type="ECO:0000313" key="4">
    <source>
        <dbReference type="Proteomes" id="UP000494106"/>
    </source>
</evidence>
<evidence type="ECO:0000256" key="1">
    <source>
        <dbReference type="SAM" id="MobiDB-lite"/>
    </source>
</evidence>
<dbReference type="EMBL" id="CADEBC010000088">
    <property type="protein sequence ID" value="CAB3222561.1"/>
    <property type="molecule type" value="Genomic_DNA"/>
</dbReference>
<organism evidence="3 4">
    <name type="scientific">Arctia plantaginis</name>
    <name type="common">Wood tiger moth</name>
    <name type="synonym">Phalaena plantaginis</name>
    <dbReference type="NCBI Taxonomy" id="874455"/>
    <lineage>
        <taxon>Eukaryota</taxon>
        <taxon>Metazoa</taxon>
        <taxon>Ecdysozoa</taxon>
        <taxon>Arthropoda</taxon>
        <taxon>Hexapoda</taxon>
        <taxon>Insecta</taxon>
        <taxon>Pterygota</taxon>
        <taxon>Neoptera</taxon>
        <taxon>Endopterygota</taxon>
        <taxon>Lepidoptera</taxon>
        <taxon>Glossata</taxon>
        <taxon>Ditrysia</taxon>
        <taxon>Noctuoidea</taxon>
        <taxon>Erebidae</taxon>
        <taxon>Arctiinae</taxon>
        <taxon>Arctia</taxon>
    </lineage>
</organism>
<protein>
    <recommendedName>
        <fullName evidence="2">Phorbol-ester/DAG-type domain-containing protein</fullName>
    </recommendedName>
</protein>